<reference evidence="6" key="1">
    <citation type="submission" date="2020-11" db="EMBL/GenBank/DDBJ databases">
        <authorList>
            <consortium name="DOE Joint Genome Institute"/>
            <person name="Ahrendt S."/>
            <person name="Riley R."/>
            <person name="Andreopoulos W."/>
            <person name="Labutti K."/>
            <person name="Pangilinan J."/>
            <person name="Ruiz-Duenas F.J."/>
            <person name="Barrasa J.M."/>
            <person name="Sanchez-Garcia M."/>
            <person name="Camarero S."/>
            <person name="Miyauchi S."/>
            <person name="Serrano A."/>
            <person name="Linde D."/>
            <person name="Babiker R."/>
            <person name="Drula E."/>
            <person name="Ayuso-Fernandez I."/>
            <person name="Pacheco R."/>
            <person name="Padilla G."/>
            <person name="Ferreira P."/>
            <person name="Barriuso J."/>
            <person name="Kellner H."/>
            <person name="Castanera R."/>
            <person name="Alfaro M."/>
            <person name="Ramirez L."/>
            <person name="Pisabarro A.G."/>
            <person name="Kuo A."/>
            <person name="Tritt A."/>
            <person name="Lipzen A."/>
            <person name="He G."/>
            <person name="Yan M."/>
            <person name="Ng V."/>
            <person name="Cullen D."/>
            <person name="Martin F."/>
            <person name="Rosso M.-N."/>
            <person name="Henrissat B."/>
            <person name="Hibbett D."/>
            <person name="Martinez A.T."/>
            <person name="Grigoriev I.V."/>
        </authorList>
    </citation>
    <scope>NUCLEOTIDE SEQUENCE</scope>
    <source>
        <strain evidence="6">CBS 506.95</strain>
    </source>
</reference>
<dbReference type="Pfam" id="PF01370">
    <property type="entry name" value="Epimerase"/>
    <property type="match status" value="1"/>
</dbReference>
<evidence type="ECO:0000313" key="7">
    <source>
        <dbReference type="Proteomes" id="UP000807306"/>
    </source>
</evidence>
<dbReference type="InterPro" id="IPR036291">
    <property type="entry name" value="NAD(P)-bd_dom_sf"/>
</dbReference>
<keyword evidence="4" id="KW-0472">Membrane</keyword>
<protein>
    <recommendedName>
        <fullName evidence="5">NAD-dependent epimerase/dehydratase domain-containing protein</fullName>
    </recommendedName>
</protein>
<dbReference type="GO" id="GO:0005741">
    <property type="term" value="C:mitochondrial outer membrane"/>
    <property type="evidence" value="ECO:0007669"/>
    <property type="project" value="UniProtKB-SubCell"/>
</dbReference>
<dbReference type="Gene3D" id="3.40.50.720">
    <property type="entry name" value="NAD(P)-binding Rossmann-like Domain"/>
    <property type="match status" value="1"/>
</dbReference>
<evidence type="ECO:0000256" key="1">
    <source>
        <dbReference type="ARBA" id="ARBA00004450"/>
    </source>
</evidence>
<dbReference type="AlphaFoldDB" id="A0A9P6E9W4"/>
<comment type="similarity">
    <text evidence="2">Belongs to the FMP52 family.</text>
</comment>
<keyword evidence="7" id="KW-1185">Reference proteome</keyword>
<dbReference type="Proteomes" id="UP000807306">
    <property type="component" value="Unassembled WGS sequence"/>
</dbReference>
<dbReference type="EMBL" id="MU157888">
    <property type="protein sequence ID" value="KAF9525130.1"/>
    <property type="molecule type" value="Genomic_DNA"/>
</dbReference>
<evidence type="ECO:0000256" key="3">
    <source>
        <dbReference type="ARBA" id="ARBA00023128"/>
    </source>
</evidence>
<dbReference type="InterPro" id="IPR001509">
    <property type="entry name" value="Epimerase_deHydtase"/>
</dbReference>
<name>A0A9P6E9W4_9AGAR</name>
<sequence>MSGTQSALIIGATGQVGRHLLQSLLVSPHYSRVGEYGRRVTPAEDIKEGKDRLEQKTIDFENLGESGLKDGKWDVVYITLGTSRATAGSAEKFEKIDREYVINAAKEARNPEVAAQRIVYCSSVGANPSSSFLYPRSKGLTEEGLAAIGYADTIVFRPGFLAGTARPEPRLVETIYGKLTGLLSHVSDGVEINISKLGQSLYLAGKYGSAALPAGIQSSKAGKPESPFTLLNNAAALKLAEVQE</sequence>
<dbReference type="SUPFAM" id="SSF51735">
    <property type="entry name" value="NAD(P)-binding Rossmann-fold domains"/>
    <property type="match status" value="1"/>
</dbReference>
<evidence type="ECO:0000256" key="2">
    <source>
        <dbReference type="ARBA" id="ARBA00006617"/>
    </source>
</evidence>
<gene>
    <name evidence="6" type="ORF">CPB83DRAFT_909398</name>
</gene>
<feature type="domain" description="NAD-dependent epimerase/dehydratase" evidence="5">
    <location>
        <begin position="7"/>
        <end position="128"/>
    </location>
</feature>
<comment type="caution">
    <text evidence="6">The sequence shown here is derived from an EMBL/GenBank/DDBJ whole genome shotgun (WGS) entry which is preliminary data.</text>
</comment>
<keyword evidence="3" id="KW-0496">Mitochondrion</keyword>
<proteinExistence type="inferred from homology"/>
<evidence type="ECO:0000256" key="4">
    <source>
        <dbReference type="ARBA" id="ARBA00023136"/>
    </source>
</evidence>
<evidence type="ECO:0000313" key="6">
    <source>
        <dbReference type="EMBL" id="KAF9525130.1"/>
    </source>
</evidence>
<organism evidence="6 7">
    <name type="scientific">Crepidotus variabilis</name>
    <dbReference type="NCBI Taxonomy" id="179855"/>
    <lineage>
        <taxon>Eukaryota</taxon>
        <taxon>Fungi</taxon>
        <taxon>Dikarya</taxon>
        <taxon>Basidiomycota</taxon>
        <taxon>Agaricomycotina</taxon>
        <taxon>Agaricomycetes</taxon>
        <taxon>Agaricomycetidae</taxon>
        <taxon>Agaricales</taxon>
        <taxon>Agaricineae</taxon>
        <taxon>Crepidotaceae</taxon>
        <taxon>Crepidotus</taxon>
    </lineage>
</organism>
<evidence type="ECO:0000259" key="5">
    <source>
        <dbReference type="Pfam" id="PF01370"/>
    </source>
</evidence>
<comment type="subcellular location">
    <subcellularLocation>
        <location evidence="1">Mitochondrion outer membrane</location>
        <topology evidence="1">Peripheral membrane protein</topology>
    </subcellularLocation>
</comment>
<accession>A0A9P6E9W4</accession>
<dbReference type="PANTHER" id="PTHR14097">
    <property type="entry name" value="OXIDOREDUCTASE HTATIP2"/>
    <property type="match status" value="1"/>
</dbReference>
<dbReference type="GO" id="GO:0051170">
    <property type="term" value="P:import into nucleus"/>
    <property type="evidence" value="ECO:0007669"/>
    <property type="project" value="TreeGrafter"/>
</dbReference>
<dbReference type="PANTHER" id="PTHR14097:SF7">
    <property type="entry name" value="OXIDOREDUCTASE HTATIP2"/>
    <property type="match status" value="1"/>
</dbReference>
<dbReference type="OrthoDB" id="430436at2759"/>